<evidence type="ECO:0000256" key="6">
    <source>
        <dbReference type="ARBA" id="ARBA00023136"/>
    </source>
</evidence>
<evidence type="ECO:0000256" key="7">
    <source>
        <dbReference type="ARBA" id="ARBA00023237"/>
    </source>
</evidence>
<dbReference type="Pfam" id="PF00593">
    <property type="entry name" value="TonB_dep_Rec_b-barrel"/>
    <property type="match status" value="1"/>
</dbReference>
<keyword evidence="2 8" id="KW-0813">Transport</keyword>
<name>A0A7W9CG34_9CAUL</name>
<feature type="chain" id="PRO_5030552033" evidence="10">
    <location>
        <begin position="29"/>
        <end position="1070"/>
    </location>
</feature>
<evidence type="ECO:0000313" key="13">
    <source>
        <dbReference type="EMBL" id="MBB5744542.1"/>
    </source>
</evidence>
<proteinExistence type="inferred from homology"/>
<dbReference type="InterPro" id="IPR012910">
    <property type="entry name" value="Plug_dom"/>
</dbReference>
<evidence type="ECO:0000256" key="5">
    <source>
        <dbReference type="ARBA" id="ARBA00023077"/>
    </source>
</evidence>
<dbReference type="InterPro" id="IPR039426">
    <property type="entry name" value="TonB-dep_rcpt-like"/>
</dbReference>
<dbReference type="InterPro" id="IPR036942">
    <property type="entry name" value="Beta-barrel_TonB_sf"/>
</dbReference>
<sequence length="1070" mass="115167">MRHSNRLRELLLGGAAFALSAIPAMAFAQDPEDTTTIDEIVVTGSRISTLPENAPQPVQVVTAETLALQGVTEVADALDTIPALQASESTAQANGGSVQLDLRGMGSNRTLVLVNGRRHVSGQPGSAAVDISTIPSGLIERVEILTGGASAVYGSDAVTGVVNFILKKDFVGTEWQLQTGLSGQGDTEEIYGSFLQGRAFDNGRGNVAVAAQYSHSAELYYGDRDWAANNRLADDKRNPAAIYQVGDPLPPGVTLSQAQGRSILLANGTPRFANTPAALIARAQAAPTRFYGEFPTFSIASIGGLIGYDPYGFGFAGGPGDFSTRPDLDGNGTFDCLQSVGGRGSGGGFPVGCWVADPVTGAIRPFRDGLIGAFTEHFGGDGSPQTFSNQTLLPEETALNLNILLNYEVSPRFKPYADLKYAFNRGVTYNPYNTFDDSIPIALDNPYIPASIRNIVNAEIAAGNGDASSLVTIGRDNIDLFDPQATNERETLRGVVGFGGAFDNGWTYDVSLNYGQTTQETRSFSRLEDRYFAAIDAVRAPNGDIVCRSTLNPAAFPRYSYLTDTANFGPGATIQQFGGFTTFTPGAGSPCRPINLFGVGQSSAEGLEFLRYESVDTASIDQTVVAATLVGDTAQWFSLPGGPIGFATGAEYREENSEFTPDLYDQLGYTFQYQSSAITKGGFDVSEAFLELNFPILADVAFAEVLSLSLAGRIGEYSTIGETSTWKADAIWAPVDDIRFRGGYSVAIRAPNIAELFSPLSSAVFRPVDPCDQVNVNAGPNPANRLANCRADLGITGVYNFSDPLTARFSGQTGGNPNLQEEEAVSITYGVVLKPRFLEGFSATVDYWSIEIENAIAAVAAQDIVNSCYDAPDLNNQYCDLFTRNRTATSPTFLGFNYLLQTQLNFSRLEASGIDFDINYAVDLADLGKEAWGSVYASVSGTYLEDRNNYPFVTDPNLANPVKLEQSFPEWALNASLQWEIEDFTVSWFSNYQSKQTLASTPIEDVETFDPGFLDEFWSHNASVRWAFKDGYSATFGVNNLTDEQPYFGNVATPVSPVGRFFFLRVTASY</sequence>
<dbReference type="PANTHER" id="PTHR47234:SF2">
    <property type="entry name" value="TONB-DEPENDENT RECEPTOR"/>
    <property type="match status" value="1"/>
</dbReference>
<comment type="similarity">
    <text evidence="8 9">Belongs to the TonB-dependent receptor family.</text>
</comment>
<feature type="signal peptide" evidence="10">
    <location>
        <begin position="1"/>
        <end position="28"/>
    </location>
</feature>
<evidence type="ECO:0000313" key="14">
    <source>
        <dbReference type="Proteomes" id="UP000545037"/>
    </source>
</evidence>
<feature type="domain" description="TonB-dependent receptor-like beta-barrel" evidence="11">
    <location>
        <begin position="493"/>
        <end position="1041"/>
    </location>
</feature>
<dbReference type="PANTHER" id="PTHR47234">
    <property type="match status" value="1"/>
</dbReference>
<evidence type="ECO:0000256" key="1">
    <source>
        <dbReference type="ARBA" id="ARBA00004571"/>
    </source>
</evidence>
<keyword evidence="5 9" id="KW-0798">TonB box</keyword>
<dbReference type="InterPro" id="IPR000531">
    <property type="entry name" value="Beta-barrel_TonB"/>
</dbReference>
<dbReference type="SUPFAM" id="SSF56935">
    <property type="entry name" value="Porins"/>
    <property type="match status" value="1"/>
</dbReference>
<keyword evidence="13" id="KW-0675">Receptor</keyword>
<feature type="domain" description="TonB-dependent receptor plug" evidence="12">
    <location>
        <begin position="52"/>
        <end position="161"/>
    </location>
</feature>
<evidence type="ECO:0000259" key="12">
    <source>
        <dbReference type="Pfam" id="PF07715"/>
    </source>
</evidence>
<dbReference type="AlphaFoldDB" id="A0A7W9CG34"/>
<evidence type="ECO:0000256" key="9">
    <source>
        <dbReference type="RuleBase" id="RU003357"/>
    </source>
</evidence>
<keyword evidence="3 8" id="KW-1134">Transmembrane beta strand</keyword>
<reference evidence="13 14" key="1">
    <citation type="submission" date="2020-08" db="EMBL/GenBank/DDBJ databases">
        <title>Genomic Encyclopedia of Type Strains, Phase IV (KMG-IV): sequencing the most valuable type-strain genomes for metagenomic binning, comparative biology and taxonomic classification.</title>
        <authorList>
            <person name="Goeker M."/>
        </authorList>
    </citation>
    <scope>NUCLEOTIDE SEQUENCE [LARGE SCALE GENOMIC DNA]</scope>
    <source>
        <strain evidence="13 14">DSM 4737</strain>
    </source>
</reference>
<dbReference type="Gene3D" id="2.170.130.10">
    <property type="entry name" value="TonB-dependent receptor, plug domain"/>
    <property type="match status" value="1"/>
</dbReference>
<dbReference type="Proteomes" id="UP000545037">
    <property type="component" value="Unassembled WGS sequence"/>
</dbReference>
<dbReference type="Gene3D" id="2.40.170.20">
    <property type="entry name" value="TonB-dependent receptor, beta-barrel domain"/>
    <property type="match status" value="1"/>
</dbReference>
<keyword evidence="6 8" id="KW-0472">Membrane</keyword>
<organism evidence="13 14">
    <name type="scientific">Brevundimonas variabilis</name>
    <dbReference type="NCBI Taxonomy" id="74312"/>
    <lineage>
        <taxon>Bacteria</taxon>
        <taxon>Pseudomonadati</taxon>
        <taxon>Pseudomonadota</taxon>
        <taxon>Alphaproteobacteria</taxon>
        <taxon>Caulobacterales</taxon>
        <taxon>Caulobacteraceae</taxon>
        <taxon>Brevundimonas</taxon>
    </lineage>
</organism>
<dbReference type="EMBL" id="JACHOR010000001">
    <property type="protein sequence ID" value="MBB5744542.1"/>
    <property type="molecule type" value="Genomic_DNA"/>
</dbReference>
<dbReference type="InterPro" id="IPR037066">
    <property type="entry name" value="Plug_dom_sf"/>
</dbReference>
<evidence type="ECO:0000256" key="8">
    <source>
        <dbReference type="PROSITE-ProRule" id="PRU01360"/>
    </source>
</evidence>
<evidence type="ECO:0000256" key="10">
    <source>
        <dbReference type="SAM" id="SignalP"/>
    </source>
</evidence>
<evidence type="ECO:0000256" key="3">
    <source>
        <dbReference type="ARBA" id="ARBA00022452"/>
    </source>
</evidence>
<comment type="caution">
    <text evidence="13">The sequence shown here is derived from an EMBL/GenBank/DDBJ whole genome shotgun (WGS) entry which is preliminary data.</text>
</comment>
<protein>
    <submittedName>
        <fullName evidence="13">Outer membrane receptor protein involved in Fe transport</fullName>
    </submittedName>
</protein>
<comment type="subcellular location">
    <subcellularLocation>
        <location evidence="1 8">Cell outer membrane</location>
        <topology evidence="1 8">Multi-pass membrane protein</topology>
    </subcellularLocation>
</comment>
<keyword evidence="7 8" id="KW-0998">Cell outer membrane</keyword>
<keyword evidence="4 8" id="KW-0812">Transmembrane</keyword>
<gene>
    <name evidence="13" type="ORF">GGR13_000114</name>
</gene>
<evidence type="ECO:0000256" key="2">
    <source>
        <dbReference type="ARBA" id="ARBA00022448"/>
    </source>
</evidence>
<accession>A0A7W9CG34</accession>
<keyword evidence="14" id="KW-1185">Reference proteome</keyword>
<dbReference type="PROSITE" id="PS52016">
    <property type="entry name" value="TONB_DEPENDENT_REC_3"/>
    <property type="match status" value="1"/>
</dbReference>
<dbReference type="GO" id="GO:0009279">
    <property type="term" value="C:cell outer membrane"/>
    <property type="evidence" value="ECO:0007669"/>
    <property type="project" value="UniProtKB-SubCell"/>
</dbReference>
<evidence type="ECO:0000256" key="4">
    <source>
        <dbReference type="ARBA" id="ARBA00022692"/>
    </source>
</evidence>
<dbReference type="RefSeq" id="WP_183211525.1">
    <property type="nucleotide sequence ID" value="NZ_JACHOR010000001.1"/>
</dbReference>
<keyword evidence="10" id="KW-0732">Signal</keyword>
<dbReference type="Pfam" id="PF07715">
    <property type="entry name" value="Plug"/>
    <property type="match status" value="1"/>
</dbReference>
<evidence type="ECO:0000259" key="11">
    <source>
        <dbReference type="Pfam" id="PF00593"/>
    </source>
</evidence>